<evidence type="ECO:0000313" key="4">
    <source>
        <dbReference type="Proteomes" id="UP000429958"/>
    </source>
</evidence>
<proteinExistence type="predicted"/>
<dbReference type="AlphaFoldDB" id="A0A7X2NNE6"/>
<dbReference type="SUPFAM" id="SSF53697">
    <property type="entry name" value="SIS domain"/>
    <property type="match status" value="1"/>
</dbReference>
<evidence type="ECO:0000256" key="1">
    <source>
        <dbReference type="ARBA" id="ARBA00022737"/>
    </source>
</evidence>
<name>A0A7X2NNE6_9CLOT</name>
<dbReference type="CDD" id="cd05008">
    <property type="entry name" value="SIS_GlmS_GlmD_1"/>
    <property type="match status" value="1"/>
</dbReference>
<dbReference type="GO" id="GO:1901135">
    <property type="term" value="P:carbohydrate derivative metabolic process"/>
    <property type="evidence" value="ECO:0007669"/>
    <property type="project" value="InterPro"/>
</dbReference>
<dbReference type="EMBL" id="VUMD01000018">
    <property type="protein sequence ID" value="MSS38101.1"/>
    <property type="molecule type" value="Genomic_DNA"/>
</dbReference>
<keyword evidence="4" id="KW-1185">Reference proteome</keyword>
<sequence length="389" mass="43496">MILGYEEEKWKKLGGEFTAREIMQQPEVWLKTYELVKALEPQIKAFHTQYIQEGSRIIFAGAGSSDYIGTIISHTIGKKLKAQVMAVATTDIVSNPEDCIDRDQKTVLVSFARSGNSPESVGAFRLLQKHLKDIRHVVITCNKDGNLAQIARKDKDNFVLVLPEETNDIGFAMTSSFSSMLLAALLFFDIRHIDQNKTYVEAISREGKLILDTRWKQVKALLTENVERVIYLGSGCLRGLAKELALKNMELTNGAIPAMHESILGFRHGPKTFMNNHALVLVLASTDPYVNQYEKDLIDEIVRDSGSHKLAVFRGNQADYHEPQCVQLTVETEAVPEAYMLFGYLLYGQILALFNSVRMGVTPDNPCPGGSVNRVVKGVILHDECYTGR</sequence>
<gene>
    <name evidence="3" type="ORF">FYJ39_16540</name>
</gene>
<feature type="domain" description="SIS" evidence="2">
    <location>
        <begin position="47"/>
        <end position="198"/>
    </location>
</feature>
<keyword evidence="1" id="KW-0677">Repeat</keyword>
<dbReference type="GO" id="GO:0009401">
    <property type="term" value="P:phosphoenolpyruvate-dependent sugar phosphotransferase system"/>
    <property type="evidence" value="ECO:0007669"/>
    <property type="project" value="TreeGrafter"/>
</dbReference>
<dbReference type="GO" id="GO:0097367">
    <property type="term" value="F:carbohydrate derivative binding"/>
    <property type="evidence" value="ECO:0007669"/>
    <property type="project" value="InterPro"/>
</dbReference>
<dbReference type="Gene3D" id="3.40.50.10490">
    <property type="entry name" value="Glucose-6-phosphate isomerase like protein, domain 1"/>
    <property type="match status" value="2"/>
</dbReference>
<accession>A0A7X2NNE6</accession>
<dbReference type="RefSeq" id="WP_154473544.1">
    <property type="nucleotide sequence ID" value="NZ_DBEWUL010000185.1"/>
</dbReference>
<evidence type="ECO:0000259" key="2">
    <source>
        <dbReference type="PROSITE" id="PS51464"/>
    </source>
</evidence>
<dbReference type="Proteomes" id="UP000429958">
    <property type="component" value="Unassembled WGS sequence"/>
</dbReference>
<organism evidence="3 4">
    <name type="scientific">Clostridium porci</name>
    <dbReference type="NCBI Taxonomy" id="2605778"/>
    <lineage>
        <taxon>Bacteria</taxon>
        <taxon>Bacillati</taxon>
        <taxon>Bacillota</taxon>
        <taxon>Clostridia</taxon>
        <taxon>Eubacteriales</taxon>
        <taxon>Clostridiaceae</taxon>
        <taxon>Clostridium</taxon>
    </lineage>
</organism>
<dbReference type="PANTHER" id="PTHR32502">
    <property type="entry name" value="N-ACETYLGALACTOSAMINE PERMEASE II COMPONENT-RELATED"/>
    <property type="match status" value="1"/>
</dbReference>
<protein>
    <submittedName>
        <fullName evidence="3">SIS domain-containing protein</fullName>
    </submittedName>
</protein>
<dbReference type="InterPro" id="IPR035466">
    <property type="entry name" value="GlmS/AgaS_SIS"/>
</dbReference>
<dbReference type="PANTHER" id="PTHR32502:SF3">
    <property type="entry name" value="D-GALACTOSAMINE-6-PHOSPHATE DEAMINASE AGAS-RELATED"/>
    <property type="match status" value="1"/>
</dbReference>
<dbReference type="GO" id="GO:0005886">
    <property type="term" value="C:plasma membrane"/>
    <property type="evidence" value="ECO:0007669"/>
    <property type="project" value="TreeGrafter"/>
</dbReference>
<evidence type="ECO:0000313" key="3">
    <source>
        <dbReference type="EMBL" id="MSS38101.1"/>
    </source>
</evidence>
<comment type="caution">
    <text evidence="3">The sequence shown here is derived from an EMBL/GenBank/DDBJ whole genome shotgun (WGS) entry which is preliminary data.</text>
</comment>
<dbReference type="InterPro" id="IPR050303">
    <property type="entry name" value="GatZ_KbaZ_carbometab"/>
</dbReference>
<dbReference type="PROSITE" id="PS51464">
    <property type="entry name" value="SIS"/>
    <property type="match status" value="1"/>
</dbReference>
<reference evidence="3 4" key="1">
    <citation type="submission" date="2019-08" db="EMBL/GenBank/DDBJ databases">
        <title>In-depth cultivation of the pig gut microbiome towards novel bacterial diversity and tailored functional studies.</title>
        <authorList>
            <person name="Wylensek D."/>
            <person name="Hitch T.C.A."/>
            <person name="Clavel T."/>
        </authorList>
    </citation>
    <scope>NUCLEOTIDE SEQUENCE [LARGE SCALE GENOMIC DNA]</scope>
    <source>
        <strain evidence="3 4">WCA-389-WT-23D1</strain>
    </source>
</reference>
<dbReference type="InterPro" id="IPR001347">
    <property type="entry name" value="SIS_dom"/>
</dbReference>
<dbReference type="InterPro" id="IPR046348">
    <property type="entry name" value="SIS_dom_sf"/>
</dbReference>
<dbReference type="Pfam" id="PF01380">
    <property type="entry name" value="SIS"/>
    <property type="match status" value="1"/>
</dbReference>